<feature type="transmembrane region" description="Helical" evidence="1">
    <location>
        <begin position="90"/>
        <end position="111"/>
    </location>
</feature>
<proteinExistence type="predicted"/>
<protein>
    <submittedName>
        <fullName evidence="2">Uncharacterized protein</fullName>
    </submittedName>
</protein>
<accession>A0A1M5U0U9</accession>
<dbReference type="OrthoDB" id="556365at2"/>
<dbReference type="STRING" id="1089305.SAMN05444148_2330"/>
<organism evidence="2 3">
    <name type="scientific">Winogradskyella jejuensis</name>
    <dbReference type="NCBI Taxonomy" id="1089305"/>
    <lineage>
        <taxon>Bacteria</taxon>
        <taxon>Pseudomonadati</taxon>
        <taxon>Bacteroidota</taxon>
        <taxon>Flavobacteriia</taxon>
        <taxon>Flavobacteriales</taxon>
        <taxon>Flavobacteriaceae</taxon>
        <taxon>Winogradskyella</taxon>
    </lineage>
</organism>
<feature type="transmembrane region" description="Helical" evidence="1">
    <location>
        <begin position="53"/>
        <end position="78"/>
    </location>
</feature>
<keyword evidence="3" id="KW-1185">Reference proteome</keyword>
<sequence>MEKPSEFNKEAIEAYENRPDNLSIKETVATHPLKSGGSNFRTHKLTEENSCRLVFRPTVFAITFSSIFIFIGLAMLYFGYTKYQNNETEYLLFFGGLLFFIVGNIILYHIYQPRVFDKKENIYYKGITPNERNSVPLSSIVALQIIGEIIHDDDGSYKSFEINLVLDDSSRKNVTDHGSLKSTIADAQWLSDFLKIPIWHASSHTED</sequence>
<reference evidence="3" key="1">
    <citation type="submission" date="2016-11" db="EMBL/GenBank/DDBJ databases">
        <authorList>
            <person name="Varghese N."/>
            <person name="Submissions S."/>
        </authorList>
    </citation>
    <scope>NUCLEOTIDE SEQUENCE [LARGE SCALE GENOMIC DNA]</scope>
    <source>
        <strain evidence="3">DSM 25330</strain>
    </source>
</reference>
<dbReference type="RefSeq" id="WP_073086612.1">
    <property type="nucleotide sequence ID" value="NZ_FQWS01000002.1"/>
</dbReference>
<name>A0A1M5U0U9_9FLAO</name>
<keyword evidence="1" id="KW-1133">Transmembrane helix</keyword>
<gene>
    <name evidence="2" type="ORF">SAMN05444148_2330</name>
</gene>
<keyword evidence="1" id="KW-0472">Membrane</keyword>
<keyword evidence="1" id="KW-0812">Transmembrane</keyword>
<dbReference type="Proteomes" id="UP000184522">
    <property type="component" value="Unassembled WGS sequence"/>
</dbReference>
<evidence type="ECO:0000313" key="3">
    <source>
        <dbReference type="Proteomes" id="UP000184522"/>
    </source>
</evidence>
<evidence type="ECO:0000313" key="2">
    <source>
        <dbReference type="EMBL" id="SHH56619.1"/>
    </source>
</evidence>
<dbReference type="AlphaFoldDB" id="A0A1M5U0U9"/>
<dbReference type="EMBL" id="FQWS01000002">
    <property type="protein sequence ID" value="SHH56619.1"/>
    <property type="molecule type" value="Genomic_DNA"/>
</dbReference>
<evidence type="ECO:0000256" key="1">
    <source>
        <dbReference type="SAM" id="Phobius"/>
    </source>
</evidence>